<dbReference type="InterPro" id="IPR002686">
    <property type="entry name" value="Transposase_17"/>
</dbReference>
<reference evidence="3 4" key="1">
    <citation type="submission" date="2019-02" db="EMBL/GenBank/DDBJ databases">
        <title>Draft Genome Sequences of Six Type Strains of the Genus Massilia.</title>
        <authorList>
            <person name="Miess H."/>
            <person name="Frediansyhah A."/>
            <person name="Gross H."/>
        </authorList>
    </citation>
    <scope>NUCLEOTIDE SEQUENCE [LARGE SCALE GENOMIC DNA]</scope>
    <source>
        <strain evidence="3 4">DSM 17472</strain>
    </source>
</reference>
<dbReference type="Gene3D" id="3.30.70.1290">
    <property type="entry name" value="Transposase IS200-like"/>
    <property type="match status" value="1"/>
</dbReference>
<dbReference type="InterPro" id="IPR036515">
    <property type="entry name" value="Transposase_17_sf"/>
</dbReference>
<dbReference type="PANTHER" id="PTHR34322">
    <property type="entry name" value="TRANSPOSASE, Y1_TNP DOMAIN-CONTAINING"/>
    <property type="match status" value="1"/>
</dbReference>
<protein>
    <submittedName>
        <fullName evidence="3">Transposase</fullName>
    </submittedName>
</protein>
<organism evidence="3 4">
    <name type="scientific">Pseudoduganella albidiflava</name>
    <dbReference type="NCBI Taxonomy" id="321983"/>
    <lineage>
        <taxon>Bacteria</taxon>
        <taxon>Pseudomonadati</taxon>
        <taxon>Pseudomonadota</taxon>
        <taxon>Betaproteobacteria</taxon>
        <taxon>Burkholderiales</taxon>
        <taxon>Oxalobacteraceae</taxon>
        <taxon>Telluria group</taxon>
        <taxon>Pseudoduganella</taxon>
    </lineage>
</organism>
<accession>A0ABX5RQN9</accession>
<feature type="region of interest" description="Disordered" evidence="1">
    <location>
        <begin position="198"/>
        <end position="217"/>
    </location>
</feature>
<dbReference type="Pfam" id="PF01797">
    <property type="entry name" value="Y1_Tnp"/>
    <property type="match status" value="1"/>
</dbReference>
<dbReference type="SMART" id="SM01321">
    <property type="entry name" value="Y1_Tnp"/>
    <property type="match status" value="1"/>
</dbReference>
<gene>
    <name evidence="3" type="ORF">EYF70_06605</name>
</gene>
<evidence type="ECO:0000259" key="2">
    <source>
        <dbReference type="SMART" id="SM01321"/>
    </source>
</evidence>
<dbReference type="RefSeq" id="WP_131144698.1">
    <property type="nucleotide sequence ID" value="NZ_BMWV01000002.1"/>
</dbReference>
<evidence type="ECO:0000313" key="4">
    <source>
        <dbReference type="Proteomes" id="UP000292307"/>
    </source>
</evidence>
<dbReference type="Proteomes" id="UP000292307">
    <property type="component" value="Chromosome"/>
</dbReference>
<evidence type="ECO:0000313" key="3">
    <source>
        <dbReference type="EMBL" id="QBI00564.1"/>
    </source>
</evidence>
<name>A0ABX5RQN9_9BURK</name>
<dbReference type="PANTHER" id="PTHR34322:SF2">
    <property type="entry name" value="TRANSPOSASE IS200-LIKE DOMAIN-CONTAINING PROTEIN"/>
    <property type="match status" value="1"/>
</dbReference>
<proteinExistence type="predicted"/>
<sequence>MARRARLLLPGCPLHIIQRGHLRQPCFFGWSDYTVYLEWLRDYSRFNGVAIHAYVLMTNHVHILATADEIEQISALMKGVSQRYTQYLNRRFERKGTWWEGRFRSSPVPVEEYFFTCQRYVELNPVRACIVDSAGRYQWSSYAGNSGMRNDVLLTPHPLYMALGTQADRRHAAYRDLFSNSILPYQLDAIRKAIAGNHPVGRPPAPRVSRRVLVQET</sequence>
<dbReference type="SUPFAM" id="SSF143422">
    <property type="entry name" value="Transposase IS200-like"/>
    <property type="match status" value="1"/>
</dbReference>
<keyword evidence="4" id="KW-1185">Reference proteome</keyword>
<feature type="domain" description="Transposase IS200-like" evidence="2">
    <location>
        <begin position="9"/>
        <end position="124"/>
    </location>
</feature>
<dbReference type="EMBL" id="CP036401">
    <property type="protein sequence ID" value="QBI00564.1"/>
    <property type="molecule type" value="Genomic_DNA"/>
</dbReference>
<evidence type="ECO:0000256" key="1">
    <source>
        <dbReference type="SAM" id="MobiDB-lite"/>
    </source>
</evidence>